<evidence type="ECO:0000256" key="6">
    <source>
        <dbReference type="PROSITE-ProRule" id="PRU01172"/>
    </source>
</evidence>
<dbReference type="InterPro" id="IPR001759">
    <property type="entry name" value="PTX_dom"/>
</dbReference>
<dbReference type="Pfam" id="PF00354">
    <property type="entry name" value="Pentaxin"/>
    <property type="match status" value="1"/>
</dbReference>
<dbReference type="EMBL" id="MU551634">
    <property type="protein sequence ID" value="KAI5621031.1"/>
    <property type="molecule type" value="Genomic_DNA"/>
</dbReference>
<evidence type="ECO:0000313" key="8">
    <source>
        <dbReference type="EMBL" id="KAI5621031.1"/>
    </source>
</evidence>
<dbReference type="Gene3D" id="2.60.120.200">
    <property type="match status" value="1"/>
</dbReference>
<dbReference type="InterPro" id="IPR013320">
    <property type="entry name" value="ConA-like_dom_sf"/>
</dbReference>
<comment type="cofactor">
    <cofactor evidence="1">
        <name>Ca(2+)</name>
        <dbReference type="ChEBI" id="CHEBI:29108"/>
    </cofactor>
</comment>
<dbReference type="PRINTS" id="PR00895">
    <property type="entry name" value="PENTAXIN"/>
</dbReference>
<keyword evidence="3" id="KW-0732">Signal</keyword>
<keyword evidence="5" id="KW-1015">Disulfide bond</keyword>
<dbReference type="PROSITE" id="PS00289">
    <property type="entry name" value="PTX_1"/>
    <property type="match status" value="1"/>
</dbReference>
<evidence type="ECO:0000259" key="7">
    <source>
        <dbReference type="PROSITE" id="PS51828"/>
    </source>
</evidence>
<dbReference type="PANTHER" id="PTHR45869">
    <property type="entry name" value="C-REACTIVE PROTEIN-RELATED"/>
    <property type="match status" value="1"/>
</dbReference>
<comment type="caution">
    <text evidence="6">Lacks conserved residue(s) required for the propagation of feature annotation.</text>
</comment>
<dbReference type="InterPro" id="IPR030476">
    <property type="entry name" value="Pentaxin_CS"/>
</dbReference>
<dbReference type="CDD" id="cd00152">
    <property type="entry name" value="PTX"/>
    <property type="match status" value="1"/>
</dbReference>
<dbReference type="InterPro" id="IPR051005">
    <property type="entry name" value="Pentraxin_domain"/>
</dbReference>
<evidence type="ECO:0000313" key="9">
    <source>
        <dbReference type="Proteomes" id="UP001205998"/>
    </source>
</evidence>
<evidence type="ECO:0000256" key="4">
    <source>
        <dbReference type="ARBA" id="ARBA00022837"/>
    </source>
</evidence>
<organism evidence="8 9">
    <name type="scientific">Silurus asotus</name>
    <name type="common">Amur catfish</name>
    <name type="synonym">Parasilurus asotus</name>
    <dbReference type="NCBI Taxonomy" id="30991"/>
    <lineage>
        <taxon>Eukaryota</taxon>
        <taxon>Metazoa</taxon>
        <taxon>Chordata</taxon>
        <taxon>Craniata</taxon>
        <taxon>Vertebrata</taxon>
        <taxon>Euteleostomi</taxon>
        <taxon>Actinopterygii</taxon>
        <taxon>Neopterygii</taxon>
        <taxon>Teleostei</taxon>
        <taxon>Ostariophysi</taxon>
        <taxon>Siluriformes</taxon>
        <taxon>Siluridae</taxon>
        <taxon>Silurus</taxon>
    </lineage>
</organism>
<dbReference type="AlphaFoldDB" id="A0AAD5ARG1"/>
<evidence type="ECO:0000256" key="1">
    <source>
        <dbReference type="ARBA" id="ARBA00001913"/>
    </source>
</evidence>
<dbReference type="PROSITE" id="PS51828">
    <property type="entry name" value="PTX_2"/>
    <property type="match status" value="1"/>
</dbReference>
<comment type="caution">
    <text evidence="8">The sequence shown here is derived from an EMBL/GenBank/DDBJ whole genome shotgun (WGS) entry which is preliminary data.</text>
</comment>
<gene>
    <name evidence="8" type="ORF">C0J50_19392</name>
</gene>
<name>A0AAD5ARG1_SILAS</name>
<dbReference type="GO" id="GO:0046872">
    <property type="term" value="F:metal ion binding"/>
    <property type="evidence" value="ECO:0007669"/>
    <property type="project" value="UniProtKB-KW"/>
</dbReference>
<sequence>MDMECLVNWYIWMLSSPHSHTFTQGVLGVSKMLALVSLLLSLASLPSASKGGLNGKVLLFPFETDFSFVMLSPQKPLSLSAFTLCMRVATELQDKRELILFAYRTNTTDELNVWRESDGRISFYLAGDAALFHLTPLSSFRTHLCLTWESSSGLAAFHVDGRRSTRQIYKAGHKIRPNGSVLLGQDPDTYLGNFETTQSFVGEMTDVNMWDFALSRVQINALYTNMKHRVPRPNVFDWNTVEYEIHGNVLVVQDD</sequence>
<reference evidence="8" key="1">
    <citation type="submission" date="2018-07" db="EMBL/GenBank/DDBJ databases">
        <title>Comparative genomics of catfishes provides insights into carnivory and benthic adaptation.</title>
        <authorList>
            <person name="Zhang Y."/>
            <person name="Wang D."/>
            <person name="Peng Z."/>
            <person name="Zheng S."/>
            <person name="Shao F."/>
            <person name="Tao W."/>
        </authorList>
    </citation>
    <scope>NUCLEOTIDE SEQUENCE</scope>
    <source>
        <strain evidence="8">Chongqing</strain>
    </source>
</reference>
<keyword evidence="4" id="KW-0106">Calcium</keyword>
<proteinExistence type="predicted"/>
<keyword evidence="2" id="KW-0479">Metal-binding</keyword>
<dbReference type="SUPFAM" id="SSF49899">
    <property type="entry name" value="Concanavalin A-like lectins/glucanases"/>
    <property type="match status" value="1"/>
</dbReference>
<dbReference type="SMART" id="SM00159">
    <property type="entry name" value="PTX"/>
    <property type="match status" value="1"/>
</dbReference>
<dbReference type="Proteomes" id="UP001205998">
    <property type="component" value="Unassembled WGS sequence"/>
</dbReference>
<feature type="domain" description="Pentraxin (PTX)" evidence="7">
    <location>
        <begin position="54"/>
        <end position="255"/>
    </location>
</feature>
<evidence type="ECO:0000256" key="5">
    <source>
        <dbReference type="ARBA" id="ARBA00023157"/>
    </source>
</evidence>
<protein>
    <submittedName>
        <fullName evidence="8">Pentraxin fusion protein</fullName>
    </submittedName>
</protein>
<evidence type="ECO:0000256" key="3">
    <source>
        <dbReference type="ARBA" id="ARBA00022729"/>
    </source>
</evidence>
<evidence type="ECO:0000256" key="2">
    <source>
        <dbReference type="ARBA" id="ARBA00022723"/>
    </source>
</evidence>
<keyword evidence="9" id="KW-1185">Reference proteome</keyword>
<accession>A0AAD5ARG1</accession>
<dbReference type="PANTHER" id="PTHR45869:SF2">
    <property type="entry name" value="C-REACTIVE PROTEIN-RELATED"/>
    <property type="match status" value="1"/>
</dbReference>